<evidence type="ECO:0000256" key="2">
    <source>
        <dbReference type="SAM" id="SignalP"/>
    </source>
</evidence>
<sequence length="206" mass="22807">MKKFTLLFLITMFAIGLAGSAEALSYTFEPNDGSGDPNDLNDLDHYYNYTWGFNWAVPTGERIVGASLVFDNICNWDNNTNDLYVHLLDDTDLGVKSYYDGQADGDNFDGMGILLHHWHNLSTIPQDIVYTFDAAELATLTTFAANGLLGLAFDADCHYWNDGITLKIETEKVVVPPSTVPEPGTLFLIGSGFVVLVVSARKRMHK</sequence>
<keyword evidence="2" id="KW-0732">Signal</keyword>
<dbReference type="NCBIfam" id="TIGR02595">
    <property type="entry name" value="PEP_CTERM"/>
    <property type="match status" value="1"/>
</dbReference>
<reference evidence="4" key="1">
    <citation type="journal article" date="2015" name="PeerJ">
        <title>First genomic representation of candidate bacterial phylum KSB3 points to enhanced environmental sensing as a trigger of wastewater bulking.</title>
        <authorList>
            <person name="Sekiguchi Y."/>
            <person name="Ohashi A."/>
            <person name="Parks D.H."/>
            <person name="Yamauchi T."/>
            <person name="Tyson G.W."/>
            <person name="Hugenholtz P."/>
        </authorList>
    </citation>
    <scope>NUCLEOTIDE SEQUENCE [LARGE SCALE GENOMIC DNA]</scope>
</reference>
<evidence type="ECO:0000313" key="5">
    <source>
        <dbReference type="Proteomes" id="UP000030700"/>
    </source>
</evidence>
<name>A0A0S6W4E6_9BACT</name>
<keyword evidence="1" id="KW-0812">Transmembrane</keyword>
<evidence type="ECO:0000259" key="3">
    <source>
        <dbReference type="Pfam" id="PF07589"/>
    </source>
</evidence>
<dbReference type="EMBL" id="DF820459">
    <property type="protein sequence ID" value="GAK53355.1"/>
    <property type="molecule type" value="Genomic_DNA"/>
</dbReference>
<keyword evidence="1" id="KW-0472">Membrane</keyword>
<evidence type="ECO:0000313" key="4">
    <source>
        <dbReference type="EMBL" id="GAK53355.1"/>
    </source>
</evidence>
<feature type="chain" id="PRO_5006631589" description="Ice-binding protein C-terminal domain-containing protein" evidence="2">
    <location>
        <begin position="24"/>
        <end position="206"/>
    </location>
</feature>
<keyword evidence="1" id="KW-1133">Transmembrane helix</keyword>
<gene>
    <name evidence="4" type="ORF">U14_04620</name>
</gene>
<dbReference type="AlphaFoldDB" id="A0A0S6W4E6"/>
<keyword evidence="5" id="KW-1185">Reference proteome</keyword>
<accession>A0A0S6W4E6</accession>
<dbReference type="InterPro" id="IPR013424">
    <property type="entry name" value="Ice-binding_C"/>
</dbReference>
<feature type="domain" description="Ice-binding protein C-terminal" evidence="3">
    <location>
        <begin position="179"/>
        <end position="202"/>
    </location>
</feature>
<dbReference type="Proteomes" id="UP000030700">
    <property type="component" value="Unassembled WGS sequence"/>
</dbReference>
<feature type="transmembrane region" description="Helical" evidence="1">
    <location>
        <begin position="184"/>
        <end position="200"/>
    </location>
</feature>
<dbReference type="HOGENOM" id="CLU_1329772_0_0_0"/>
<evidence type="ECO:0000256" key="1">
    <source>
        <dbReference type="SAM" id="Phobius"/>
    </source>
</evidence>
<dbReference type="Pfam" id="PF07589">
    <property type="entry name" value="PEP-CTERM"/>
    <property type="match status" value="1"/>
</dbReference>
<feature type="signal peptide" evidence="2">
    <location>
        <begin position="1"/>
        <end position="23"/>
    </location>
</feature>
<organism evidence="4">
    <name type="scientific">Candidatus Moduliflexus flocculans</name>
    <dbReference type="NCBI Taxonomy" id="1499966"/>
    <lineage>
        <taxon>Bacteria</taxon>
        <taxon>Candidatus Moduliflexota</taxon>
        <taxon>Candidatus Moduliflexia</taxon>
        <taxon>Candidatus Moduliflexales</taxon>
        <taxon>Candidatus Moduliflexaceae</taxon>
    </lineage>
</organism>
<protein>
    <recommendedName>
        <fullName evidence="3">Ice-binding protein C-terminal domain-containing protein</fullName>
    </recommendedName>
</protein>
<proteinExistence type="predicted"/>